<evidence type="ECO:0000313" key="3">
    <source>
        <dbReference type="Proteomes" id="UP000054498"/>
    </source>
</evidence>
<dbReference type="RefSeq" id="XP_013902119.1">
    <property type="nucleotide sequence ID" value="XM_014046665.1"/>
</dbReference>
<dbReference type="PANTHER" id="PTHR36343">
    <property type="entry name" value="EXPRESSED PROTEIN"/>
    <property type="match status" value="1"/>
</dbReference>
<protein>
    <submittedName>
        <fullName evidence="2">Uncharacterized protein</fullName>
    </submittedName>
</protein>
<evidence type="ECO:0000256" key="1">
    <source>
        <dbReference type="SAM" id="Phobius"/>
    </source>
</evidence>
<proteinExistence type="predicted"/>
<feature type="transmembrane region" description="Helical" evidence="1">
    <location>
        <begin position="43"/>
        <end position="67"/>
    </location>
</feature>
<dbReference type="STRING" id="145388.A0A0D2MJC1"/>
<dbReference type="PANTHER" id="PTHR36343:SF1">
    <property type="entry name" value="EXPRESSED PROTEIN"/>
    <property type="match status" value="1"/>
</dbReference>
<dbReference type="KEGG" id="mng:MNEG_4862"/>
<dbReference type="OrthoDB" id="7333885at2759"/>
<dbReference type="Proteomes" id="UP000054498">
    <property type="component" value="Unassembled WGS sequence"/>
</dbReference>
<reference evidence="2 3" key="1">
    <citation type="journal article" date="2013" name="BMC Genomics">
        <title>Reconstruction of the lipid metabolism for the microalga Monoraphidium neglectum from its genome sequence reveals characteristics suitable for biofuel production.</title>
        <authorList>
            <person name="Bogen C."/>
            <person name="Al-Dilaimi A."/>
            <person name="Albersmeier A."/>
            <person name="Wichmann J."/>
            <person name="Grundmann M."/>
            <person name="Rupp O."/>
            <person name="Lauersen K.J."/>
            <person name="Blifernez-Klassen O."/>
            <person name="Kalinowski J."/>
            <person name="Goesmann A."/>
            <person name="Mussgnug J.H."/>
            <person name="Kruse O."/>
        </authorList>
    </citation>
    <scope>NUCLEOTIDE SEQUENCE [LARGE SCALE GENOMIC DNA]</scope>
    <source>
        <strain evidence="2 3">SAG 48.87</strain>
    </source>
</reference>
<dbReference type="AlphaFoldDB" id="A0A0D2MJC1"/>
<dbReference type="GO" id="GO:0009507">
    <property type="term" value="C:chloroplast"/>
    <property type="evidence" value="ECO:0007669"/>
    <property type="project" value="TreeGrafter"/>
</dbReference>
<dbReference type="GeneID" id="25737739"/>
<accession>A0A0D2MJC1</accession>
<organism evidence="2 3">
    <name type="scientific">Monoraphidium neglectum</name>
    <dbReference type="NCBI Taxonomy" id="145388"/>
    <lineage>
        <taxon>Eukaryota</taxon>
        <taxon>Viridiplantae</taxon>
        <taxon>Chlorophyta</taxon>
        <taxon>core chlorophytes</taxon>
        <taxon>Chlorophyceae</taxon>
        <taxon>CS clade</taxon>
        <taxon>Sphaeropleales</taxon>
        <taxon>Selenastraceae</taxon>
        <taxon>Monoraphidium</taxon>
    </lineage>
</organism>
<dbReference type="EMBL" id="KK100915">
    <property type="protein sequence ID" value="KIZ03100.1"/>
    <property type="molecule type" value="Genomic_DNA"/>
</dbReference>
<gene>
    <name evidence="2" type="ORF">MNEG_4862</name>
</gene>
<keyword evidence="1" id="KW-1133">Transmembrane helix</keyword>
<keyword evidence="3" id="KW-1185">Reference proteome</keyword>
<keyword evidence="1" id="KW-0812">Transmembrane</keyword>
<name>A0A0D2MJC1_9CHLO</name>
<evidence type="ECO:0000313" key="2">
    <source>
        <dbReference type="EMBL" id="KIZ03100.1"/>
    </source>
</evidence>
<sequence>MALSLAKSQACPDKKFISREEEPEEYWSSKNEKEGLAVFTDPLAIIGVIAILFPFIFVLIAIATGAIDTSVYK</sequence>
<keyword evidence="1" id="KW-0472">Membrane</keyword>